<dbReference type="OrthoDB" id="5738121at2"/>
<dbReference type="GO" id="GO:0016491">
    <property type="term" value="F:oxidoreductase activity"/>
    <property type="evidence" value="ECO:0007669"/>
    <property type="project" value="UniProtKB-KW"/>
</dbReference>
<feature type="domain" description="Pyrroline-5-carboxylate reductase catalytic N-terminal" evidence="2">
    <location>
        <begin position="4"/>
        <end position="93"/>
    </location>
</feature>
<keyword evidence="1" id="KW-0560">Oxidoreductase</keyword>
<dbReference type="RefSeq" id="WP_145858928.1">
    <property type="nucleotide sequence ID" value="NZ_RPFW01000006.1"/>
</dbReference>
<dbReference type="InterPro" id="IPR036291">
    <property type="entry name" value="NAD(P)-bd_dom_sf"/>
</dbReference>
<protein>
    <recommendedName>
        <fullName evidence="2">Pyrroline-5-carboxylate reductase catalytic N-terminal domain-containing protein</fullName>
    </recommendedName>
</protein>
<evidence type="ECO:0000313" key="4">
    <source>
        <dbReference type="Proteomes" id="UP000460272"/>
    </source>
</evidence>
<dbReference type="Pfam" id="PF03807">
    <property type="entry name" value="F420_oxidored"/>
    <property type="match status" value="1"/>
</dbReference>
<dbReference type="InterPro" id="IPR051267">
    <property type="entry name" value="STEAP_metalloreductase"/>
</dbReference>
<dbReference type="EMBL" id="RPFW01000006">
    <property type="protein sequence ID" value="TVZ01957.1"/>
    <property type="molecule type" value="Genomic_DNA"/>
</dbReference>
<dbReference type="AlphaFoldDB" id="A0A6P2BTD8"/>
<organism evidence="3 4">
    <name type="scientific">Trebonia kvetii</name>
    <dbReference type="NCBI Taxonomy" id="2480626"/>
    <lineage>
        <taxon>Bacteria</taxon>
        <taxon>Bacillati</taxon>
        <taxon>Actinomycetota</taxon>
        <taxon>Actinomycetes</taxon>
        <taxon>Streptosporangiales</taxon>
        <taxon>Treboniaceae</taxon>
        <taxon>Trebonia</taxon>
    </lineage>
</organism>
<evidence type="ECO:0000256" key="1">
    <source>
        <dbReference type="ARBA" id="ARBA00023002"/>
    </source>
</evidence>
<dbReference type="PANTHER" id="PTHR14239:SF10">
    <property type="entry name" value="REDUCTASE"/>
    <property type="match status" value="1"/>
</dbReference>
<dbReference type="Gene3D" id="3.40.50.720">
    <property type="entry name" value="NAD(P)-binding Rossmann-like Domain"/>
    <property type="match status" value="1"/>
</dbReference>
<dbReference type="SUPFAM" id="SSF51735">
    <property type="entry name" value="NAD(P)-binding Rossmann-fold domains"/>
    <property type="match status" value="1"/>
</dbReference>
<dbReference type="Proteomes" id="UP000460272">
    <property type="component" value="Unassembled WGS sequence"/>
</dbReference>
<proteinExistence type="predicted"/>
<gene>
    <name evidence="3" type="ORF">EAS64_31485</name>
</gene>
<accession>A0A6P2BTD8</accession>
<name>A0A6P2BTD8_9ACTN</name>
<sequence length="211" mass="21662">MATALIGTGGLGSVIARQLASGGENLRLYNADRKTARTLAAQIGPAAVVAADNRDALQGADAVVLALRFTVLKGVIEEIAGALADKVVVVPSNPVTIDAQGNLARVLPKGQSSGKVVTGWLPAGAGLAMAFGTMRADLLESAGRRPLKPAVLFYVTDDDRAGQEVQRLIQTADFEPVKAGGIEQSGRLEVGGDLHDLVVGSTEARSLIGEA</sequence>
<dbReference type="InterPro" id="IPR028939">
    <property type="entry name" value="P5C_Rdtase_cat_N"/>
</dbReference>
<keyword evidence="4" id="KW-1185">Reference proteome</keyword>
<evidence type="ECO:0000313" key="3">
    <source>
        <dbReference type="EMBL" id="TVZ01957.1"/>
    </source>
</evidence>
<reference evidence="3 4" key="1">
    <citation type="submission" date="2018-11" db="EMBL/GenBank/DDBJ databases">
        <title>Trebonia kvetii gen.nov., sp.nov., a novel acidophilic actinobacterium, and proposal of the new actinobacterial family Treboniaceae fam. nov.</title>
        <authorList>
            <person name="Rapoport D."/>
            <person name="Sagova-Mareckova M."/>
            <person name="Sedlacek I."/>
            <person name="Provaznik J."/>
            <person name="Kralova S."/>
            <person name="Pavlinic D."/>
            <person name="Benes V."/>
            <person name="Kopecky J."/>
        </authorList>
    </citation>
    <scope>NUCLEOTIDE SEQUENCE [LARGE SCALE GENOMIC DNA]</scope>
    <source>
        <strain evidence="3 4">15Tr583</strain>
    </source>
</reference>
<evidence type="ECO:0000259" key="2">
    <source>
        <dbReference type="Pfam" id="PF03807"/>
    </source>
</evidence>
<comment type="caution">
    <text evidence="3">The sequence shown here is derived from an EMBL/GenBank/DDBJ whole genome shotgun (WGS) entry which is preliminary data.</text>
</comment>
<dbReference type="PANTHER" id="PTHR14239">
    <property type="entry name" value="DUDULIN-RELATED"/>
    <property type="match status" value="1"/>
</dbReference>